<dbReference type="SMART" id="SM01419">
    <property type="entry name" value="Thiol-ester_cl"/>
    <property type="match status" value="1"/>
</dbReference>
<gene>
    <name evidence="6" type="ORF">HW932_04605</name>
</gene>
<dbReference type="EMBL" id="JABZEO010000002">
    <property type="protein sequence ID" value="NVZ08537.1"/>
    <property type="molecule type" value="Genomic_DNA"/>
</dbReference>
<sequence>MSASVPVSLLGRLSLLLCVVLVWPADRVPAAERAIELTPGIDYFGRDYSTLKSVTLEDCQAACLNDSRCRAFTYNTKAEWCFLKESHEEARPFAGAVSGHVVEQTGQAAGTDNTTPRPVSSTVRLADLGFLPPRELGEARRLAAKLASAPVPEVKLATLTAQARTALQSKQPAQAAALQSQALRLVPNDGGLWTALAESSLAAAQSGDWDERQRHRQQATAAAINAYPQARSVDERAATLALIARTLAQREEWRAAIRANRASLALVESPELRRILDQQIAEHGFRITGHEVESDAASPRICIQFSDPLDVRRPNLTDFVRVVARTDLPIEAESKQICIDGVRHGERYQVLVRPGLPAADGETLSKGSELDIYVRDRAPMARFLGRAYVLPKGGEAAIPVVSVNTDTLEAEVHRLGDRVLTQALEEGLLEQQLGRWNLERIQERTGESIWKGAIEVKPELNREVTTAVPVGALVSELKPGIHVLTVRPRNAPDDGSSLATQWFLVSDLGLTTLAGNDGLHALVRSLSSAKPLGRVEVRLVAVNNEILGRATTDNEGHARFDPGLLRGTGGNAPALLVAESSAGDYAFLDLTQSPFDLSDRGVEGRLPPKPLDVYLVSERGAYRPGETVHLTALVRDSRARAVTDLPITLIVKRPDGMEYLRTLTQDQGQGGHAADVQLTKTAPRGTWRAAVHADPKGPALAELAFLVEDFLPERLTFELDSSSPTIDPADPPSLTLDARFLYGAPAGGLALEGEVQVKPTDTLAAFPGYRFGLESEELEPLGAPLSGGRTDAAGHAEVPLDLPEIPPTTKLLEADIQVRVLEEGGRPVERQLKRPVASKQTRIGLKPLFDGSVEEGGNARFEAIAIDPDGRRQSLSGVRWTLARLKTSFQWYASDGNWNYEPITTTERVADGTLDLDALDAGRIEAAVDWGTYRLTLSTQDGAVLPVDLEFEAGWYVEPKTQDTPDLLKVSLDKPSYRVGETARVRLEPRFAGLALVMVVDDRLISMKAVEVSENGTTVELPVTAEWGPGAYVTAALYRPMDLEARRMSGRALGLSWAGVDPGSRKLALALPETPQLTGTVRPRQTIEIPVRVEGAKSGQPVYVTVSAVDLGILNLTRYQPPAPDDWYFAQRRLGMEIRDLYGRLIDRMQGVPGVVRTGGDGLSLAIEGPPPTEELLAYHSGIVKLDDRGQASVSVELPDFNGTVRVMAMAWSAEGVGHAVRDLTVRDPIVVTPTLPRFLAPGDRSRLLLGLDAVEGPGGEVGLSVAAEGDPIQVAPESARSSLTLAEGERAQTSVALQAESVGDARLNIDLLTPDGQTLRKTLRVPVRSNAPRTSRTEVVTLKPGEELTLDAGRLADRVTGTGSLLVSIGGAGRLDVAGLLMALDRYPYGCAEQLTSRALPLLYLNEVAQTAGLAGEGGANERVRTAISEILSKQDSSGSFGLWGNDGGGDTWLDAYVTDFLTRAREKGYAVPDAPFQMALDNLRNTLSYAPDFSSGGEDIAYALYVLARNGRAAIGDLRYYADTKLDAFATPLAVSQLAAALAIQGDRPRADGLFRSALGKLAQSHDDRRWRSDYGSLLRDGAGLLTLAAESESSAVNLQSLAQRLQALWVGESYTSTQEQAWLLLAAHALMQSSEQPALSVDGAAQAGVFHRRVDDTQLAARPLSIVNRGASPVEALVTVTGVPRVPEPAGGQGYRIERAYYDLEGRRVRLAEVEQGQRLIAVLTVQATEPRQARLILNDPLPAGLEIDNPNLIRAGDVSGIPWLGLENEARHTEFRADRFIAAIDRDADDSAQFQLAYRLRAVSPGVFAHPAATVEDMYRPSLRAWTETGTVEVLEAAR</sequence>
<comment type="caution">
    <text evidence="6">The sequence shown here is derived from an EMBL/GenBank/DDBJ whole genome shotgun (WGS) entry which is preliminary data.</text>
</comment>
<dbReference type="Pfam" id="PF17962">
    <property type="entry name" value="bMG6"/>
    <property type="match status" value="1"/>
</dbReference>
<name>A0A850RBA5_9GAMM</name>
<dbReference type="InterPro" id="IPR001599">
    <property type="entry name" value="Macroglobln_a2"/>
</dbReference>
<dbReference type="RefSeq" id="WP_176975310.1">
    <property type="nucleotide sequence ID" value="NZ_JABZEO010000002.1"/>
</dbReference>
<evidence type="ECO:0000256" key="1">
    <source>
        <dbReference type="ARBA" id="ARBA00010556"/>
    </source>
</evidence>
<dbReference type="Pfam" id="PF00207">
    <property type="entry name" value="A2M"/>
    <property type="match status" value="1"/>
</dbReference>
<dbReference type="Gene3D" id="3.50.4.10">
    <property type="entry name" value="Hepatocyte Growth Factor"/>
    <property type="match status" value="1"/>
</dbReference>
<dbReference type="SUPFAM" id="SSF48452">
    <property type="entry name" value="TPR-like"/>
    <property type="match status" value="1"/>
</dbReference>
<feature type="domain" description="Apple" evidence="5">
    <location>
        <begin position="30"/>
        <end position="106"/>
    </location>
</feature>
<dbReference type="SMART" id="SM01360">
    <property type="entry name" value="A2M"/>
    <property type="match status" value="1"/>
</dbReference>
<evidence type="ECO:0000313" key="6">
    <source>
        <dbReference type="EMBL" id="NVZ08537.1"/>
    </source>
</evidence>
<dbReference type="InterPro" id="IPR011990">
    <property type="entry name" value="TPR-like_helical_dom_sf"/>
</dbReference>
<dbReference type="InterPro" id="IPR021868">
    <property type="entry name" value="Alpha_2_Macroglob_MG3"/>
</dbReference>
<reference evidence="6 7" key="1">
    <citation type="submission" date="2020-06" db="EMBL/GenBank/DDBJ databases">
        <title>Whole-genome sequence of Allochromatium humboldtianum DSM 21881, type strain.</title>
        <authorList>
            <person name="Kyndt J.A."/>
            <person name="Meyer T.E."/>
        </authorList>
    </citation>
    <scope>NUCLEOTIDE SEQUENCE [LARGE SCALE GENOMIC DNA]</scope>
    <source>
        <strain evidence="6 7">DSM 21881</strain>
    </source>
</reference>
<evidence type="ECO:0000313" key="7">
    <source>
        <dbReference type="Proteomes" id="UP000592294"/>
    </source>
</evidence>
<dbReference type="InterPro" id="IPR041203">
    <property type="entry name" value="Bact_A2M_MG5"/>
</dbReference>
<keyword evidence="4" id="KW-1015">Disulfide bond</keyword>
<dbReference type="PANTHER" id="PTHR40094:SF1">
    <property type="entry name" value="UBIQUITIN DOMAIN-CONTAINING PROTEIN"/>
    <property type="match status" value="1"/>
</dbReference>
<dbReference type="Pfam" id="PF07703">
    <property type="entry name" value="A2M_BRD"/>
    <property type="match status" value="1"/>
</dbReference>
<dbReference type="Pfam" id="PF11974">
    <property type="entry name" value="bMG3"/>
    <property type="match status" value="1"/>
</dbReference>
<dbReference type="InterPro" id="IPR000177">
    <property type="entry name" value="Apple"/>
</dbReference>
<dbReference type="Pfam" id="PF07678">
    <property type="entry name" value="TED_complement"/>
    <property type="match status" value="1"/>
</dbReference>
<keyword evidence="7" id="KW-1185">Reference proteome</keyword>
<dbReference type="InterPro" id="IPR051802">
    <property type="entry name" value="YfhM-like"/>
</dbReference>
<protein>
    <submittedName>
        <fullName evidence="6">Alpha-2-macroglobulin family protein</fullName>
    </submittedName>
</protein>
<dbReference type="InterPro" id="IPR002890">
    <property type="entry name" value="MG2"/>
</dbReference>
<dbReference type="Gene3D" id="2.60.40.1930">
    <property type="match status" value="1"/>
</dbReference>
<dbReference type="PROSITE" id="PS50948">
    <property type="entry name" value="PAN"/>
    <property type="match status" value="1"/>
</dbReference>
<dbReference type="GO" id="GO:0006508">
    <property type="term" value="P:proteolysis"/>
    <property type="evidence" value="ECO:0007669"/>
    <property type="project" value="InterPro"/>
</dbReference>
<dbReference type="PANTHER" id="PTHR40094">
    <property type="entry name" value="ALPHA-2-MACROGLOBULIN HOMOLOG"/>
    <property type="match status" value="1"/>
</dbReference>
<accession>A0A850RBA5</accession>
<dbReference type="Pfam" id="PF21142">
    <property type="entry name" value="A2M_bMG2"/>
    <property type="match status" value="1"/>
</dbReference>
<keyword evidence="2" id="KW-0732">Signal</keyword>
<proteinExistence type="inferred from homology"/>
<dbReference type="GO" id="GO:0005615">
    <property type="term" value="C:extracellular space"/>
    <property type="evidence" value="ECO:0007669"/>
    <property type="project" value="InterPro"/>
</dbReference>
<dbReference type="Pfam" id="PF00024">
    <property type="entry name" value="PAN_1"/>
    <property type="match status" value="1"/>
</dbReference>
<dbReference type="InterPro" id="IPR003609">
    <property type="entry name" value="Pan_app"/>
</dbReference>
<dbReference type="GO" id="GO:0004866">
    <property type="term" value="F:endopeptidase inhibitor activity"/>
    <property type="evidence" value="ECO:0007669"/>
    <property type="project" value="InterPro"/>
</dbReference>
<dbReference type="CDD" id="cd01100">
    <property type="entry name" value="APPLE_Factor_XI_like"/>
    <property type="match status" value="1"/>
</dbReference>
<dbReference type="InterPro" id="IPR041462">
    <property type="entry name" value="Bact_A2M_MG6"/>
</dbReference>
<dbReference type="InterPro" id="IPR047565">
    <property type="entry name" value="Alpha-macroglob_thiol-ester_cl"/>
</dbReference>
<dbReference type="SUPFAM" id="SSF48239">
    <property type="entry name" value="Terpenoid cyclases/Protein prenyltransferases"/>
    <property type="match status" value="1"/>
</dbReference>
<dbReference type="InterPro" id="IPR026284">
    <property type="entry name" value="A2MG_proteobact"/>
</dbReference>
<comment type="similarity">
    <text evidence="1">Belongs to the protease inhibitor I39 (alpha-2-macroglobulin) family. Bacterial alpha-2-macroglobulin subfamily.</text>
</comment>
<dbReference type="CDD" id="cd02891">
    <property type="entry name" value="A2M_like"/>
    <property type="match status" value="1"/>
</dbReference>
<evidence type="ECO:0000256" key="3">
    <source>
        <dbReference type="ARBA" id="ARBA00022737"/>
    </source>
</evidence>
<organism evidence="6 7">
    <name type="scientific">Allochromatium humboldtianum</name>
    <dbReference type="NCBI Taxonomy" id="504901"/>
    <lineage>
        <taxon>Bacteria</taxon>
        <taxon>Pseudomonadati</taxon>
        <taxon>Pseudomonadota</taxon>
        <taxon>Gammaproteobacteria</taxon>
        <taxon>Chromatiales</taxon>
        <taxon>Chromatiaceae</taxon>
        <taxon>Allochromatium</taxon>
    </lineage>
</organism>
<dbReference type="InterPro" id="IPR011625">
    <property type="entry name" value="A2M_N_BRD"/>
</dbReference>
<dbReference type="InterPro" id="IPR011626">
    <property type="entry name" value="Alpha-macroglobulin_TED"/>
</dbReference>
<dbReference type="Pfam" id="PF17973">
    <property type="entry name" value="bMG10"/>
    <property type="match status" value="1"/>
</dbReference>
<dbReference type="SUPFAM" id="SSF57414">
    <property type="entry name" value="Hairpin loop containing domain-like"/>
    <property type="match status" value="1"/>
</dbReference>
<dbReference type="Pfam" id="PF01835">
    <property type="entry name" value="MG2"/>
    <property type="match status" value="1"/>
</dbReference>
<dbReference type="Pfam" id="PF17972">
    <property type="entry name" value="bMG5"/>
    <property type="match status" value="1"/>
</dbReference>
<dbReference type="InterPro" id="IPR041246">
    <property type="entry name" value="Bact_MG10"/>
</dbReference>
<evidence type="ECO:0000259" key="5">
    <source>
        <dbReference type="PROSITE" id="PS50948"/>
    </source>
</evidence>
<dbReference type="SMART" id="SM00223">
    <property type="entry name" value="APPLE"/>
    <property type="match status" value="1"/>
</dbReference>
<dbReference type="PIRSF" id="PIRSF038980">
    <property type="entry name" value="A2M_bac"/>
    <property type="match status" value="1"/>
</dbReference>
<evidence type="ECO:0000256" key="2">
    <source>
        <dbReference type="ARBA" id="ARBA00022729"/>
    </source>
</evidence>
<dbReference type="InterPro" id="IPR049120">
    <property type="entry name" value="A2M_bMG2"/>
</dbReference>
<dbReference type="Proteomes" id="UP000592294">
    <property type="component" value="Unassembled WGS sequence"/>
</dbReference>
<dbReference type="Gene3D" id="1.50.10.20">
    <property type="match status" value="1"/>
</dbReference>
<dbReference type="InterPro" id="IPR008930">
    <property type="entry name" value="Terpenoid_cyclase/PrenylTrfase"/>
</dbReference>
<keyword evidence="3" id="KW-0677">Repeat</keyword>
<dbReference type="SMART" id="SM01359">
    <property type="entry name" value="A2M_N_2"/>
    <property type="match status" value="1"/>
</dbReference>
<evidence type="ECO:0000256" key="4">
    <source>
        <dbReference type="ARBA" id="ARBA00023157"/>
    </source>
</evidence>